<dbReference type="InterPro" id="IPR003593">
    <property type="entry name" value="AAA+_ATPase"/>
</dbReference>
<evidence type="ECO:0000256" key="1">
    <source>
        <dbReference type="ARBA" id="ARBA00022741"/>
    </source>
</evidence>
<dbReference type="Gene3D" id="3.40.50.300">
    <property type="entry name" value="P-loop containing nucleotide triphosphate hydrolases"/>
    <property type="match status" value="1"/>
</dbReference>
<dbReference type="EMBL" id="CP001034">
    <property type="protein sequence ID" value="ACB85775.1"/>
    <property type="molecule type" value="Genomic_DNA"/>
</dbReference>
<proteinExistence type="predicted"/>
<evidence type="ECO:0000259" key="3">
    <source>
        <dbReference type="PROSITE" id="PS50893"/>
    </source>
</evidence>
<dbReference type="PROSITE" id="PS50893">
    <property type="entry name" value="ABC_TRANSPORTER_2"/>
    <property type="match status" value="1"/>
</dbReference>
<dbReference type="STRING" id="457570.Nther_2209"/>
<feature type="domain" description="ABC transporter" evidence="3">
    <location>
        <begin position="1"/>
        <end position="241"/>
    </location>
</feature>
<dbReference type="RefSeq" id="WP_012448627.1">
    <property type="nucleotide sequence ID" value="NC_010718.1"/>
</dbReference>
<dbReference type="KEGG" id="nth:Nther_2209"/>
<name>B2A803_NATTJ</name>
<dbReference type="InParanoid" id="B2A803"/>
<keyword evidence="1" id="KW-0547">Nucleotide-binding</keyword>
<dbReference type="InterPro" id="IPR003439">
    <property type="entry name" value="ABC_transporter-like_ATP-bd"/>
</dbReference>
<dbReference type="SUPFAM" id="SSF52540">
    <property type="entry name" value="P-loop containing nucleoside triphosphate hydrolases"/>
    <property type="match status" value="1"/>
</dbReference>
<dbReference type="eggNOG" id="COG3842">
    <property type="taxonomic scope" value="Bacteria"/>
</dbReference>
<keyword evidence="2" id="KW-0067">ATP-binding</keyword>
<dbReference type="PANTHER" id="PTHR43514:SF4">
    <property type="entry name" value="ABC TRANSPORTER I FAMILY MEMBER 10"/>
    <property type="match status" value="1"/>
</dbReference>
<sequence length="242" mass="27065">MINIKLVKKLPEFQLNVNFQSQSSLIMLEGPSGSGKSTLLNCISGIENPESGVISIDNSTFFNSQTGEYLPPAQRGIGYCFQDFRLFPHKTVKENILYGIKSKASKLRLANSQKNSNQELLDYINRNLEISQSLLERYPSKLSGGEQQRVALARSLMRGTNLLLLDEPFNALDKKLRQQVITFVQDWIKEFGIPTILVSHQNDSRYFQNVTGTLVQGHYHYGKLTWASSDAASCVGDGKSAI</sequence>
<dbReference type="Proteomes" id="UP000001683">
    <property type="component" value="Chromosome"/>
</dbReference>
<dbReference type="InterPro" id="IPR027417">
    <property type="entry name" value="P-loop_NTPase"/>
</dbReference>
<dbReference type="HOGENOM" id="CLU_000604_1_22_9"/>
<dbReference type="PANTHER" id="PTHR43514">
    <property type="entry name" value="ABC TRANSPORTER I FAMILY MEMBER 10"/>
    <property type="match status" value="1"/>
</dbReference>
<accession>B2A803</accession>
<dbReference type="AlphaFoldDB" id="B2A803"/>
<gene>
    <name evidence="4" type="ordered locus">Nther_2209</name>
</gene>
<dbReference type="InterPro" id="IPR017871">
    <property type="entry name" value="ABC_transporter-like_CS"/>
</dbReference>
<keyword evidence="5" id="KW-1185">Reference proteome</keyword>
<organism evidence="4 5">
    <name type="scientific">Natranaerobius thermophilus (strain ATCC BAA-1301 / DSM 18059 / JW/NM-WN-LF)</name>
    <dbReference type="NCBI Taxonomy" id="457570"/>
    <lineage>
        <taxon>Bacteria</taxon>
        <taxon>Bacillati</taxon>
        <taxon>Bacillota</taxon>
        <taxon>Clostridia</taxon>
        <taxon>Natranaerobiales</taxon>
        <taxon>Natranaerobiaceae</taxon>
        <taxon>Natranaerobius</taxon>
    </lineage>
</organism>
<evidence type="ECO:0000313" key="5">
    <source>
        <dbReference type="Proteomes" id="UP000001683"/>
    </source>
</evidence>
<protein>
    <submittedName>
        <fullName evidence="4">ABC transporter related</fullName>
    </submittedName>
</protein>
<dbReference type="InterPro" id="IPR050334">
    <property type="entry name" value="Molybdenum_import_ModC"/>
</dbReference>
<evidence type="ECO:0000256" key="2">
    <source>
        <dbReference type="ARBA" id="ARBA00022840"/>
    </source>
</evidence>
<dbReference type="OrthoDB" id="9802264at2"/>
<reference evidence="4 5" key="1">
    <citation type="submission" date="2008-04" db="EMBL/GenBank/DDBJ databases">
        <title>Complete sequence of chromosome of Natranaerobius thermophilus JW/NM-WN-LF.</title>
        <authorList>
            <consortium name="US DOE Joint Genome Institute"/>
            <person name="Copeland A."/>
            <person name="Lucas S."/>
            <person name="Lapidus A."/>
            <person name="Glavina del Rio T."/>
            <person name="Dalin E."/>
            <person name="Tice H."/>
            <person name="Bruce D."/>
            <person name="Goodwin L."/>
            <person name="Pitluck S."/>
            <person name="Chertkov O."/>
            <person name="Brettin T."/>
            <person name="Detter J.C."/>
            <person name="Han C."/>
            <person name="Kuske C.R."/>
            <person name="Schmutz J."/>
            <person name="Larimer F."/>
            <person name="Land M."/>
            <person name="Hauser L."/>
            <person name="Kyrpides N."/>
            <person name="Lykidis A."/>
            <person name="Mesbah N.M."/>
            <person name="Wiegel J."/>
        </authorList>
    </citation>
    <scope>NUCLEOTIDE SEQUENCE [LARGE SCALE GENOMIC DNA]</scope>
    <source>
        <strain evidence="5">ATCC BAA-1301 / DSM 18059 / JW/NM-WN-LF</strain>
    </source>
</reference>
<dbReference type="SMART" id="SM00382">
    <property type="entry name" value="AAA"/>
    <property type="match status" value="1"/>
</dbReference>
<reference evidence="4 5" key="2">
    <citation type="journal article" date="2011" name="J. Bacteriol.">
        <title>Complete genome sequence of the anaerobic, halophilic alkalithermophile Natranaerobius thermophilus JW/NM-WN-LF.</title>
        <authorList>
            <person name="Zhao B."/>
            <person name="Mesbah N.M."/>
            <person name="Dalin E."/>
            <person name="Goodwin L."/>
            <person name="Nolan M."/>
            <person name="Pitluck S."/>
            <person name="Chertkov O."/>
            <person name="Brettin T.S."/>
            <person name="Han J."/>
            <person name="Larimer F.W."/>
            <person name="Land M.L."/>
            <person name="Hauser L."/>
            <person name="Kyrpides N."/>
            <person name="Wiegel J."/>
        </authorList>
    </citation>
    <scope>NUCLEOTIDE SEQUENCE [LARGE SCALE GENOMIC DNA]</scope>
    <source>
        <strain evidence="5">ATCC BAA-1301 / DSM 18059 / JW/NM-WN-LF</strain>
    </source>
</reference>
<dbReference type="Pfam" id="PF00005">
    <property type="entry name" value="ABC_tran"/>
    <property type="match status" value="1"/>
</dbReference>
<evidence type="ECO:0000313" key="4">
    <source>
        <dbReference type="EMBL" id="ACB85775.1"/>
    </source>
</evidence>
<dbReference type="GO" id="GO:0016887">
    <property type="term" value="F:ATP hydrolysis activity"/>
    <property type="evidence" value="ECO:0007669"/>
    <property type="project" value="InterPro"/>
</dbReference>
<dbReference type="GO" id="GO:0005524">
    <property type="term" value="F:ATP binding"/>
    <property type="evidence" value="ECO:0007669"/>
    <property type="project" value="UniProtKB-KW"/>
</dbReference>
<dbReference type="PROSITE" id="PS00211">
    <property type="entry name" value="ABC_TRANSPORTER_1"/>
    <property type="match status" value="1"/>
</dbReference>